<organism evidence="10">
    <name type="scientific">marine metagenome</name>
    <dbReference type="NCBI Taxonomy" id="408172"/>
    <lineage>
        <taxon>unclassified sequences</taxon>
        <taxon>metagenomes</taxon>
        <taxon>ecological metagenomes</taxon>
    </lineage>
</organism>
<dbReference type="PANTHER" id="PTHR11532:SF57">
    <property type="entry name" value="CARBOXYPEPTIDASE D, B"/>
    <property type="match status" value="1"/>
</dbReference>
<protein>
    <recommendedName>
        <fullName evidence="9">Peptidase M14 domain-containing protein</fullName>
    </recommendedName>
</protein>
<keyword evidence="7" id="KW-0862">Zinc</keyword>
<accession>A0A382G4V2</accession>
<dbReference type="InterPro" id="IPR050753">
    <property type="entry name" value="Peptidase_M14_domain"/>
</dbReference>
<dbReference type="GO" id="GO:0004181">
    <property type="term" value="F:metallocarboxypeptidase activity"/>
    <property type="evidence" value="ECO:0007669"/>
    <property type="project" value="InterPro"/>
</dbReference>
<dbReference type="CDD" id="cd03858">
    <property type="entry name" value="M14_CP_N-E_like"/>
    <property type="match status" value="1"/>
</dbReference>
<evidence type="ECO:0000256" key="7">
    <source>
        <dbReference type="ARBA" id="ARBA00022833"/>
    </source>
</evidence>
<dbReference type="EMBL" id="UINC01053273">
    <property type="protein sequence ID" value="SVB69587.1"/>
    <property type="molecule type" value="Genomic_DNA"/>
</dbReference>
<dbReference type="GO" id="GO:0016485">
    <property type="term" value="P:protein processing"/>
    <property type="evidence" value="ECO:0007669"/>
    <property type="project" value="TreeGrafter"/>
</dbReference>
<dbReference type="InterPro" id="IPR057246">
    <property type="entry name" value="CARBOXYPEPT_ZN_1"/>
</dbReference>
<dbReference type="PANTHER" id="PTHR11532">
    <property type="entry name" value="PROTEASE M14 CARBOXYPEPTIDASE"/>
    <property type="match status" value="1"/>
</dbReference>
<dbReference type="GO" id="GO:0006518">
    <property type="term" value="P:peptide metabolic process"/>
    <property type="evidence" value="ECO:0007669"/>
    <property type="project" value="TreeGrafter"/>
</dbReference>
<evidence type="ECO:0000256" key="5">
    <source>
        <dbReference type="ARBA" id="ARBA00022723"/>
    </source>
</evidence>
<dbReference type="PROSITE" id="PS52035">
    <property type="entry name" value="PEPTIDASE_M14"/>
    <property type="match status" value="1"/>
</dbReference>
<keyword evidence="3" id="KW-0121">Carboxypeptidase</keyword>
<proteinExistence type="inferred from homology"/>
<dbReference type="SUPFAM" id="SSF49464">
    <property type="entry name" value="Carboxypeptidase regulatory domain-like"/>
    <property type="match status" value="1"/>
</dbReference>
<evidence type="ECO:0000256" key="4">
    <source>
        <dbReference type="ARBA" id="ARBA00022670"/>
    </source>
</evidence>
<dbReference type="PROSITE" id="PS00133">
    <property type="entry name" value="CARBOXYPEPT_ZN_2"/>
    <property type="match status" value="1"/>
</dbReference>
<sequence length="448" mass="50761">MKKNIIIILVLFTLGFSLSEKRMVEITFNELTELQQLVDMGIDLDHHRTRSEVHAFVSDEEFLLISQMNFGIREIPNEAKLYFEELKQNTMESRNPMEDYHNYIELTAFLQDIADNYPEITRLESIGQSVQGRELWVIEISDNPGVNEIEPEFKYVANMHGDETVGRELSLYLIEWLVEGYGSDPRATDIINNTDVFIMPTMNPDGFESGSRYNANGTDLNRDFPDQFSDPNNTTIGREPETRAVMDWTWDHHFVLSANMHTGALVANYPYDGPNSGVYSACPDDDLFIHISLAYADAHPNMESGGFSNGITNGAQWYAISGGMQDWNYIWEGDFDITIEQNEVKWPSSNQLAGLWEDHREPMLVYLEEVHDGVRGIVIDADSGEPLSANISVQGIDHDILPDPENGDYYRLLSAGTYTITAQAFGYLAQSETVTVPLSGYVEQNFEL</sequence>
<dbReference type="PROSITE" id="PS00132">
    <property type="entry name" value="CARBOXYPEPT_ZN_1"/>
    <property type="match status" value="1"/>
</dbReference>
<dbReference type="GO" id="GO:0005615">
    <property type="term" value="C:extracellular space"/>
    <property type="evidence" value="ECO:0007669"/>
    <property type="project" value="TreeGrafter"/>
</dbReference>
<feature type="non-terminal residue" evidence="10">
    <location>
        <position position="448"/>
    </location>
</feature>
<comment type="similarity">
    <text evidence="2">Belongs to the peptidase M14 family.</text>
</comment>
<feature type="domain" description="Peptidase M14" evidence="9">
    <location>
        <begin position="99"/>
        <end position="370"/>
    </location>
</feature>
<evidence type="ECO:0000256" key="8">
    <source>
        <dbReference type="ARBA" id="ARBA00023180"/>
    </source>
</evidence>
<dbReference type="AlphaFoldDB" id="A0A382G4V2"/>
<evidence type="ECO:0000313" key="10">
    <source>
        <dbReference type="EMBL" id="SVB69587.1"/>
    </source>
</evidence>
<keyword evidence="8" id="KW-0325">Glycoprotein</keyword>
<dbReference type="InterPro" id="IPR000834">
    <property type="entry name" value="Peptidase_M14"/>
</dbReference>
<keyword evidence="4" id="KW-0645">Protease</keyword>
<evidence type="ECO:0000259" key="9">
    <source>
        <dbReference type="PROSITE" id="PS52035"/>
    </source>
</evidence>
<evidence type="ECO:0000256" key="1">
    <source>
        <dbReference type="ARBA" id="ARBA00001947"/>
    </source>
</evidence>
<comment type="cofactor">
    <cofactor evidence="1">
        <name>Zn(2+)</name>
        <dbReference type="ChEBI" id="CHEBI:29105"/>
    </cofactor>
</comment>
<evidence type="ECO:0000256" key="3">
    <source>
        <dbReference type="ARBA" id="ARBA00022645"/>
    </source>
</evidence>
<dbReference type="GO" id="GO:0008270">
    <property type="term" value="F:zinc ion binding"/>
    <property type="evidence" value="ECO:0007669"/>
    <property type="project" value="InterPro"/>
</dbReference>
<dbReference type="FunFam" id="3.40.630.10:FF:000020">
    <property type="entry name" value="Carboxypeptidase D"/>
    <property type="match status" value="1"/>
</dbReference>
<dbReference type="SUPFAM" id="SSF53187">
    <property type="entry name" value="Zn-dependent exopeptidases"/>
    <property type="match status" value="1"/>
</dbReference>
<dbReference type="InterPro" id="IPR057247">
    <property type="entry name" value="CARBOXYPEPT_ZN_2"/>
</dbReference>
<evidence type="ECO:0000256" key="6">
    <source>
        <dbReference type="ARBA" id="ARBA00022801"/>
    </source>
</evidence>
<keyword evidence="6" id="KW-0378">Hydrolase</keyword>
<dbReference type="Gene3D" id="2.60.40.1120">
    <property type="entry name" value="Carboxypeptidase-like, regulatory domain"/>
    <property type="match status" value="1"/>
</dbReference>
<reference evidence="10" key="1">
    <citation type="submission" date="2018-05" db="EMBL/GenBank/DDBJ databases">
        <authorList>
            <person name="Lanie J.A."/>
            <person name="Ng W.-L."/>
            <person name="Kazmierczak K.M."/>
            <person name="Andrzejewski T.M."/>
            <person name="Davidsen T.M."/>
            <person name="Wayne K.J."/>
            <person name="Tettelin H."/>
            <person name="Glass J.I."/>
            <person name="Rusch D."/>
            <person name="Podicherti R."/>
            <person name="Tsui H.-C.T."/>
            <person name="Winkler M.E."/>
        </authorList>
    </citation>
    <scope>NUCLEOTIDE SEQUENCE</scope>
</reference>
<keyword evidence="5" id="KW-0479">Metal-binding</keyword>
<dbReference type="Pfam" id="PF00246">
    <property type="entry name" value="Peptidase_M14"/>
    <property type="match status" value="1"/>
</dbReference>
<dbReference type="SMART" id="SM00631">
    <property type="entry name" value="Zn_pept"/>
    <property type="match status" value="1"/>
</dbReference>
<dbReference type="InterPro" id="IPR008969">
    <property type="entry name" value="CarboxyPept-like_regulatory"/>
</dbReference>
<dbReference type="CDD" id="cd11308">
    <property type="entry name" value="Peptidase_M14NE-CP-C_like"/>
    <property type="match status" value="1"/>
</dbReference>
<name>A0A382G4V2_9ZZZZ</name>
<dbReference type="Gene3D" id="3.40.630.10">
    <property type="entry name" value="Zn peptidases"/>
    <property type="match status" value="1"/>
</dbReference>
<dbReference type="PRINTS" id="PR00765">
    <property type="entry name" value="CRBOXYPTASEA"/>
</dbReference>
<evidence type="ECO:0000256" key="2">
    <source>
        <dbReference type="ARBA" id="ARBA00005988"/>
    </source>
</evidence>
<gene>
    <name evidence="10" type="ORF">METZ01_LOCUS222441</name>
</gene>